<dbReference type="EMBL" id="SNWP01000010">
    <property type="protein sequence ID" value="TDO28787.1"/>
    <property type="molecule type" value="Genomic_DNA"/>
</dbReference>
<organism evidence="5 6">
    <name type="scientific">Sediminibacterium goheungense</name>
    <dbReference type="NCBI Taxonomy" id="1086393"/>
    <lineage>
        <taxon>Bacteria</taxon>
        <taxon>Pseudomonadati</taxon>
        <taxon>Bacteroidota</taxon>
        <taxon>Chitinophagia</taxon>
        <taxon>Chitinophagales</taxon>
        <taxon>Chitinophagaceae</taxon>
        <taxon>Sediminibacterium</taxon>
    </lineage>
</organism>
<dbReference type="GO" id="GO:0042545">
    <property type="term" value="P:cell wall modification"/>
    <property type="evidence" value="ECO:0007669"/>
    <property type="project" value="InterPro"/>
</dbReference>
<dbReference type="InterPro" id="IPR012669">
    <property type="entry name" value="Pectate_lyase"/>
</dbReference>
<evidence type="ECO:0000313" key="5">
    <source>
        <dbReference type="EMBL" id="TDO28787.1"/>
    </source>
</evidence>
<dbReference type="OrthoDB" id="9804686at2"/>
<dbReference type="Pfam" id="PF09492">
    <property type="entry name" value="Pec_lyase"/>
    <property type="match status" value="1"/>
</dbReference>
<evidence type="ECO:0000313" key="6">
    <source>
        <dbReference type="Proteomes" id="UP000295741"/>
    </source>
</evidence>
<dbReference type="GO" id="GO:0030599">
    <property type="term" value="F:pectinesterase activity"/>
    <property type="evidence" value="ECO:0007669"/>
    <property type="project" value="InterPro"/>
</dbReference>
<feature type="domain" description="Pectinesterase catalytic" evidence="4">
    <location>
        <begin position="31"/>
        <end position="175"/>
    </location>
</feature>
<evidence type="ECO:0000256" key="1">
    <source>
        <dbReference type="ARBA" id="ARBA00008891"/>
    </source>
</evidence>
<dbReference type="NCBIfam" id="TIGR02474">
    <property type="entry name" value="pec_lyase"/>
    <property type="match status" value="1"/>
</dbReference>
<name>A0A4R6J1Q6_9BACT</name>
<gene>
    <name evidence="5" type="ORF">BC659_0867</name>
</gene>
<protein>
    <submittedName>
        <fullName evidence="5">PelA/Pel-15E family pectate lyase</fullName>
    </submittedName>
</protein>
<dbReference type="AlphaFoldDB" id="A0A4R6J1Q6"/>
<dbReference type="RefSeq" id="WP_133473410.1">
    <property type="nucleotide sequence ID" value="NZ_SNWP01000010.1"/>
</dbReference>
<proteinExistence type="inferred from homology"/>
<evidence type="ECO:0000259" key="4">
    <source>
        <dbReference type="Pfam" id="PF01095"/>
    </source>
</evidence>
<comment type="similarity">
    <text evidence="1">Belongs to the pectinesterase family.</text>
</comment>
<sequence length="702" mass="79470">MSLRKSVIQTMGLIWLLLLANVLHAEQVLLVVDAKGGGDYRSIQDAINSLPDTANEQRIIYIRNGNYKEKVFISKHKITLAGEDKHKTILSISLSRDVWRCESPDDWGVAALNLRGNDIVLENMSIINSYGFDNLNDTYIDCKTDTGIITKPIKRSSHQMALRSFTTTRLIVRNCILRAYGGDTVSPWNVEEGMYYFKDCLMEGGVDFYCPRGWAWAENCEFVAHGNVAAIWHDGSKYEDSKTVLVNCTFRGDDGFKLGRYHRDAQFYLLNCRFASNMADAPVYLNASNPQNTILWGHRVYFFNSHREGGDYSWHKDNLQQAKNAPTPAMITVAWTFAGKWNPLAILPVGDVISNKQIKPALSVVEGNKESGSKGKGQLDILVLQAENMLVYQRAVGGWPKAVDNVKVDYTKQLSEAEKKRILADSLHKDATIDNSATTKEIRFLVNAYKQTGNQRYLKAAEKGIRYCIKAQNAKGGWPQYYPDSSLYRAQITYNDNAMVNVLNVLQDIVEKKNGFDVVDASLIPQASMAVEKGVDCILKTQILENGKPTAWCAQYNPKTLQPEMARKFELVSLSGMESAGIVSFLIRLPNPTPAIKNAVDNAIQWFEAVKITGYVYQDIADANMPNGKDRVILPQTNAVLWARFYEIPNNKPFFTGRDSVRKYKLTEIEHERRVGYAWYGTWPEKILQKEYPAWKKKYFNQ</sequence>
<dbReference type="InterPro" id="IPR011050">
    <property type="entry name" value="Pectin_lyase_fold/virulence"/>
</dbReference>
<dbReference type="GO" id="GO:0016829">
    <property type="term" value="F:lyase activity"/>
    <property type="evidence" value="ECO:0007669"/>
    <property type="project" value="UniProtKB-KW"/>
</dbReference>
<dbReference type="Proteomes" id="UP000295741">
    <property type="component" value="Unassembled WGS sequence"/>
</dbReference>
<keyword evidence="2" id="KW-0378">Hydrolase</keyword>
<reference evidence="5 6" key="1">
    <citation type="submission" date="2019-03" db="EMBL/GenBank/DDBJ databases">
        <title>Genomic Encyclopedia of Archaeal and Bacterial Type Strains, Phase II (KMG-II): from individual species to whole genera.</title>
        <authorList>
            <person name="Goeker M."/>
        </authorList>
    </citation>
    <scope>NUCLEOTIDE SEQUENCE [LARGE SCALE GENOMIC DNA]</scope>
    <source>
        <strain evidence="5 6">DSM 28323</strain>
    </source>
</reference>
<keyword evidence="6" id="KW-1185">Reference proteome</keyword>
<dbReference type="PANTHER" id="PTHR31321:SF57">
    <property type="entry name" value="PECTINESTERASE 53-RELATED"/>
    <property type="match status" value="1"/>
</dbReference>
<evidence type="ECO:0000256" key="3">
    <source>
        <dbReference type="ARBA" id="ARBA00023085"/>
    </source>
</evidence>
<dbReference type="SUPFAM" id="SSF81853">
    <property type="entry name" value="Family 10 polysaccharide lyase"/>
    <property type="match status" value="1"/>
</dbReference>
<dbReference type="SUPFAM" id="SSF51126">
    <property type="entry name" value="Pectin lyase-like"/>
    <property type="match status" value="1"/>
</dbReference>
<dbReference type="Gene3D" id="1.50.10.20">
    <property type="match status" value="1"/>
</dbReference>
<dbReference type="Pfam" id="PF01095">
    <property type="entry name" value="Pectinesterase"/>
    <property type="match status" value="1"/>
</dbReference>
<dbReference type="PANTHER" id="PTHR31321">
    <property type="entry name" value="ACYL-COA THIOESTER HYDROLASE YBHC-RELATED"/>
    <property type="match status" value="1"/>
</dbReference>
<dbReference type="Gene3D" id="2.160.20.10">
    <property type="entry name" value="Single-stranded right-handed beta-helix, Pectin lyase-like"/>
    <property type="match status" value="1"/>
</dbReference>
<keyword evidence="3" id="KW-0063">Aspartyl esterase</keyword>
<accession>A0A4R6J1Q6</accession>
<keyword evidence="5" id="KW-0456">Lyase</keyword>
<evidence type="ECO:0000256" key="2">
    <source>
        <dbReference type="ARBA" id="ARBA00022801"/>
    </source>
</evidence>
<comment type="caution">
    <text evidence="5">The sequence shown here is derived from an EMBL/GenBank/DDBJ whole genome shotgun (WGS) entry which is preliminary data.</text>
</comment>
<dbReference type="InterPro" id="IPR000070">
    <property type="entry name" value="Pectinesterase_cat"/>
</dbReference>
<dbReference type="InterPro" id="IPR012334">
    <property type="entry name" value="Pectin_lyas_fold"/>
</dbReference>